<proteinExistence type="predicted"/>
<name>A0A8H7R8B9_9FUNG</name>
<keyword evidence="1" id="KW-1133">Transmembrane helix</keyword>
<feature type="non-terminal residue" evidence="2">
    <location>
        <position position="1"/>
    </location>
</feature>
<dbReference type="Proteomes" id="UP000650833">
    <property type="component" value="Unassembled WGS sequence"/>
</dbReference>
<sequence length="209" mass="24233">RRQENKSPALYNCTNAISNLEDQRKPMEGSSIDKSSLCCNLDRKDWVHLKRGYIYTVMDGLCTTTAQNLKGDITRTEFPMGTFVFFGILFIGTCILVALFINILFYSAWKLWNKNLRDEDRSKIEKYIVYALEYLGFIVRAGFLSIVLMLFGLFAVLNAYYKYFLTPPPSQNYAYNEEAEPRDTTTSSSLKERPKILTPIILHPQNYWI</sequence>
<accession>A0A8H7R8B9</accession>
<feature type="transmembrane region" description="Helical" evidence="1">
    <location>
        <begin position="127"/>
        <end position="160"/>
    </location>
</feature>
<keyword evidence="3" id="KW-1185">Reference proteome</keyword>
<dbReference type="AlphaFoldDB" id="A0A8H7R8B9"/>
<evidence type="ECO:0000313" key="2">
    <source>
        <dbReference type="EMBL" id="KAG2206028.1"/>
    </source>
</evidence>
<evidence type="ECO:0000313" key="3">
    <source>
        <dbReference type="Proteomes" id="UP000650833"/>
    </source>
</evidence>
<comment type="caution">
    <text evidence="2">The sequence shown here is derived from an EMBL/GenBank/DDBJ whole genome shotgun (WGS) entry which is preliminary data.</text>
</comment>
<keyword evidence="1" id="KW-0812">Transmembrane</keyword>
<reference evidence="2" key="1">
    <citation type="submission" date="2020-12" db="EMBL/GenBank/DDBJ databases">
        <title>Metabolic potential, ecology and presence of endohyphal bacteria is reflected in genomic diversity of Mucoromycotina.</title>
        <authorList>
            <person name="Muszewska A."/>
            <person name="Okrasinska A."/>
            <person name="Steczkiewicz K."/>
            <person name="Drgas O."/>
            <person name="Orlowska M."/>
            <person name="Perlinska-Lenart U."/>
            <person name="Aleksandrzak-Piekarczyk T."/>
            <person name="Szatraj K."/>
            <person name="Zielenkiewicz U."/>
            <person name="Pilsyk S."/>
            <person name="Malc E."/>
            <person name="Mieczkowski P."/>
            <person name="Kruszewska J.S."/>
            <person name="Biernat P."/>
            <person name="Pawlowska J."/>
        </authorList>
    </citation>
    <scope>NUCLEOTIDE SEQUENCE</scope>
    <source>
        <strain evidence="2">CBS 226.32</strain>
    </source>
</reference>
<dbReference type="OrthoDB" id="18869at2759"/>
<feature type="transmembrane region" description="Helical" evidence="1">
    <location>
        <begin position="83"/>
        <end position="106"/>
    </location>
</feature>
<organism evidence="2 3">
    <name type="scientific">Mucor plumbeus</name>
    <dbReference type="NCBI Taxonomy" id="97098"/>
    <lineage>
        <taxon>Eukaryota</taxon>
        <taxon>Fungi</taxon>
        <taxon>Fungi incertae sedis</taxon>
        <taxon>Mucoromycota</taxon>
        <taxon>Mucoromycotina</taxon>
        <taxon>Mucoromycetes</taxon>
        <taxon>Mucorales</taxon>
        <taxon>Mucorineae</taxon>
        <taxon>Mucoraceae</taxon>
        <taxon>Mucor</taxon>
    </lineage>
</organism>
<gene>
    <name evidence="2" type="ORF">INT46_000099</name>
</gene>
<dbReference type="EMBL" id="JAEPRC010000161">
    <property type="protein sequence ID" value="KAG2206028.1"/>
    <property type="molecule type" value="Genomic_DNA"/>
</dbReference>
<keyword evidence="1" id="KW-0472">Membrane</keyword>
<evidence type="ECO:0000256" key="1">
    <source>
        <dbReference type="SAM" id="Phobius"/>
    </source>
</evidence>
<protein>
    <submittedName>
        <fullName evidence="2">Uncharacterized protein</fullName>
    </submittedName>
</protein>